<gene>
    <name evidence="3" type="ORF">SAMN05192561_10748</name>
</gene>
<dbReference type="SUPFAM" id="SSF46785">
    <property type="entry name" value="Winged helix' DNA-binding domain"/>
    <property type="match status" value="1"/>
</dbReference>
<name>A0A1H6J2P6_9EURY</name>
<feature type="compositionally biased region" description="Basic and acidic residues" evidence="1">
    <location>
        <begin position="132"/>
        <end position="146"/>
    </location>
</feature>
<protein>
    <submittedName>
        <fullName evidence="3">HxlR-like helix-turn-helix</fullName>
    </submittedName>
</protein>
<dbReference type="AlphaFoldDB" id="A0A1H6J2P6"/>
<organism evidence="3 4">
    <name type="scientific">Halopenitus malekzadehii</name>
    <dbReference type="NCBI Taxonomy" id="1267564"/>
    <lineage>
        <taxon>Archaea</taxon>
        <taxon>Methanobacteriati</taxon>
        <taxon>Methanobacteriota</taxon>
        <taxon>Stenosarchaea group</taxon>
        <taxon>Halobacteria</taxon>
        <taxon>Halobacteriales</taxon>
        <taxon>Haloferacaceae</taxon>
        <taxon>Halopenitus</taxon>
    </lineage>
</organism>
<dbReference type="InterPro" id="IPR036390">
    <property type="entry name" value="WH_DNA-bd_sf"/>
</dbReference>
<feature type="domain" description="HTH hxlR-type" evidence="2">
    <location>
        <begin position="23"/>
        <end position="89"/>
    </location>
</feature>
<evidence type="ECO:0000313" key="3">
    <source>
        <dbReference type="EMBL" id="SEH56179.1"/>
    </source>
</evidence>
<evidence type="ECO:0000256" key="1">
    <source>
        <dbReference type="SAM" id="MobiDB-lite"/>
    </source>
</evidence>
<dbReference type="InterPro" id="IPR036388">
    <property type="entry name" value="WH-like_DNA-bd_sf"/>
</dbReference>
<dbReference type="RefSeq" id="WP_162498094.1">
    <property type="nucleotide sequence ID" value="NZ_FNWU01000007.1"/>
</dbReference>
<reference evidence="3 4" key="1">
    <citation type="submission" date="2016-10" db="EMBL/GenBank/DDBJ databases">
        <authorList>
            <person name="de Groot N.N."/>
        </authorList>
    </citation>
    <scope>NUCLEOTIDE SEQUENCE [LARGE SCALE GENOMIC DNA]</scope>
    <source>
        <strain evidence="3 4">IBRC-M10418</strain>
    </source>
</reference>
<sequence>MSGEDGSDAPLSAYLEAKGAVELLCEIEPNGSQFTRLVEESTVSRSTVSTRLREGEELGLYERREIEGRGTSHAYRLTEAGAKLRLYLDHTGLTERYRTIKALRRHFDEDVGELTEWARENEGEFDPPVEEDGLREQLREYSRLGE</sequence>
<evidence type="ECO:0000259" key="2">
    <source>
        <dbReference type="Pfam" id="PF01638"/>
    </source>
</evidence>
<dbReference type="InterPro" id="IPR002577">
    <property type="entry name" value="HTH_HxlR"/>
</dbReference>
<dbReference type="GeneID" id="67212860"/>
<feature type="region of interest" description="Disordered" evidence="1">
    <location>
        <begin position="118"/>
        <end position="146"/>
    </location>
</feature>
<dbReference type="OrthoDB" id="346182at2157"/>
<proteinExistence type="predicted"/>
<dbReference type="Gene3D" id="1.10.10.10">
    <property type="entry name" value="Winged helix-like DNA-binding domain superfamily/Winged helix DNA-binding domain"/>
    <property type="match status" value="1"/>
</dbReference>
<dbReference type="EMBL" id="FNWU01000007">
    <property type="protein sequence ID" value="SEH56179.1"/>
    <property type="molecule type" value="Genomic_DNA"/>
</dbReference>
<evidence type="ECO:0000313" key="4">
    <source>
        <dbReference type="Proteomes" id="UP000199215"/>
    </source>
</evidence>
<accession>A0A1H6J2P6</accession>
<dbReference type="Pfam" id="PF01638">
    <property type="entry name" value="HxlR"/>
    <property type="match status" value="1"/>
</dbReference>
<keyword evidence="4" id="KW-1185">Reference proteome</keyword>
<dbReference type="Proteomes" id="UP000199215">
    <property type="component" value="Unassembled WGS sequence"/>
</dbReference>